<keyword evidence="1" id="KW-0285">Flavoprotein</keyword>
<protein>
    <submittedName>
        <fullName evidence="6">Acyl-CoA/acyl-ACP dehydrogenase</fullName>
    </submittedName>
</protein>
<feature type="domain" description="Acyl-CoA dehydrogenase/oxidase C-terminal" evidence="3">
    <location>
        <begin position="408"/>
        <end position="557"/>
    </location>
</feature>
<evidence type="ECO:0000259" key="5">
    <source>
        <dbReference type="Pfam" id="PF02771"/>
    </source>
</evidence>
<proteinExistence type="predicted"/>
<evidence type="ECO:0000313" key="7">
    <source>
        <dbReference type="Proteomes" id="UP000689967"/>
    </source>
</evidence>
<organism evidence="6 7">
    <name type="scientific">Falsiroseomonas oleicola</name>
    <dbReference type="NCBI Taxonomy" id="2801474"/>
    <lineage>
        <taxon>Bacteria</taxon>
        <taxon>Pseudomonadati</taxon>
        <taxon>Pseudomonadota</taxon>
        <taxon>Alphaproteobacteria</taxon>
        <taxon>Acetobacterales</taxon>
        <taxon>Roseomonadaceae</taxon>
        <taxon>Falsiroseomonas</taxon>
    </lineage>
</organism>
<evidence type="ECO:0000259" key="4">
    <source>
        <dbReference type="Pfam" id="PF02770"/>
    </source>
</evidence>
<sequence>MDQIVGTIATARDLLAKASAALTAAERLHEVTRGAIAALLAPPNAPLGKVSGALLERHQLAGHGLAWQATYVAALRETLHWAQRLEAAGRFDALEQAILRLGFAEYLAQLSGGIPMSQAEMIRPADMGVPAEAIARFQAEPALAALSELPALDAARRLLAQAATENHLGADHLEDEVLEATQATFLRFAAAEIEPFAQDWHRNDELIPMATVQKLAEMGVFGLTVPESQGGLGLGKVAMCLVSEALSGAFLGVGSLGTRSEIAAELIRLGGTPEQQAKFLPGIASGEILPTAVFTEPDTGSDLGSLRTRAVRQGDVFKIYGTKTWITHGARSDLMTLLVRTDADAPGYQGLSMLLAEKPRGTDDNPFPAPGMAGTEIPVLGYRGMKEYEIGFDGFEVPVANLLGGVEGRGFKQLMETFESARIQTAARALGVARNAIELGADYATTRNQFGKTIQHFPRVYGKLAWMVAETMMARQLTYFAARQKDADRRCDIEAGMAKLLAARVAWSNADCALQIHGGNGYALEYPISRVLCDARILSIFEGAAEIQAQVIVRGMLGRVN</sequence>
<dbReference type="Pfam" id="PF00441">
    <property type="entry name" value="Acyl-CoA_dh_1"/>
    <property type="match status" value="1"/>
</dbReference>
<evidence type="ECO:0000256" key="1">
    <source>
        <dbReference type="ARBA" id="ARBA00022630"/>
    </source>
</evidence>
<dbReference type="InterPro" id="IPR013786">
    <property type="entry name" value="AcylCoA_DH/ox_N"/>
</dbReference>
<dbReference type="EMBL" id="JAERQM010000004">
    <property type="protein sequence ID" value="MBU8544950.1"/>
    <property type="molecule type" value="Genomic_DNA"/>
</dbReference>
<dbReference type="Proteomes" id="UP000689967">
    <property type="component" value="Unassembled WGS sequence"/>
</dbReference>
<name>A0ABS6H8D4_9PROT</name>
<evidence type="ECO:0000313" key="6">
    <source>
        <dbReference type="EMBL" id="MBU8544950.1"/>
    </source>
</evidence>
<dbReference type="InterPro" id="IPR006089">
    <property type="entry name" value="Acyl-CoA_DH_CS"/>
</dbReference>
<gene>
    <name evidence="6" type="ORF">JJQ90_14620</name>
</gene>
<comment type="caution">
    <text evidence="6">The sequence shown here is derived from an EMBL/GenBank/DDBJ whole genome shotgun (WGS) entry which is preliminary data.</text>
</comment>
<dbReference type="Pfam" id="PF02770">
    <property type="entry name" value="Acyl-CoA_dh_M"/>
    <property type="match status" value="1"/>
</dbReference>
<dbReference type="PANTHER" id="PTHR43884:SF25">
    <property type="entry name" value="ACYL-COA DEHYDROGENASE YDBM-RELATED"/>
    <property type="match status" value="1"/>
</dbReference>
<dbReference type="PROSITE" id="PS00073">
    <property type="entry name" value="ACYL_COA_DH_2"/>
    <property type="match status" value="1"/>
</dbReference>
<evidence type="ECO:0000259" key="3">
    <source>
        <dbReference type="Pfam" id="PF00441"/>
    </source>
</evidence>
<dbReference type="Pfam" id="PF02771">
    <property type="entry name" value="Acyl-CoA_dh_N"/>
    <property type="match status" value="1"/>
</dbReference>
<feature type="domain" description="Acyl-CoA dehydrogenase/oxidase N-terminal" evidence="5">
    <location>
        <begin position="179"/>
        <end position="287"/>
    </location>
</feature>
<dbReference type="RefSeq" id="WP_216876635.1">
    <property type="nucleotide sequence ID" value="NZ_JAERQM010000004.1"/>
</dbReference>
<dbReference type="InterPro" id="IPR006091">
    <property type="entry name" value="Acyl-CoA_Oxase/DH_mid-dom"/>
</dbReference>
<reference evidence="6 7" key="1">
    <citation type="submission" date="2021-01" db="EMBL/GenBank/DDBJ databases">
        <title>Roseomonas sp. nov, a bacterium isolated from an oil production mixture in Yumen Oilfield.</title>
        <authorList>
            <person name="Wu D."/>
        </authorList>
    </citation>
    <scope>NUCLEOTIDE SEQUENCE [LARGE SCALE GENOMIC DNA]</scope>
    <source>
        <strain evidence="6 7">ROY-5-3</strain>
    </source>
</reference>
<keyword evidence="7" id="KW-1185">Reference proteome</keyword>
<feature type="domain" description="Acyl-CoA oxidase/dehydrogenase middle" evidence="4">
    <location>
        <begin position="293"/>
        <end position="393"/>
    </location>
</feature>
<keyword evidence="2" id="KW-0560">Oxidoreductase</keyword>
<evidence type="ECO:0000256" key="2">
    <source>
        <dbReference type="ARBA" id="ARBA00023002"/>
    </source>
</evidence>
<dbReference type="PANTHER" id="PTHR43884">
    <property type="entry name" value="ACYL-COA DEHYDROGENASE"/>
    <property type="match status" value="1"/>
</dbReference>
<accession>A0ABS6H8D4</accession>
<dbReference type="InterPro" id="IPR009075">
    <property type="entry name" value="AcylCo_DH/oxidase_C"/>
</dbReference>